<sequence>MTSRSLAPIVERTRYLLLDFDGPICSVFSGYPAPTIAGELRKLLVDQGVTLPEEIRAESDPLAVLRFTATLDRPLIARRVDDALRAAEVTAVRTATATPYAREVIVGAHQTGRKVAIVSNNSAESVTAYLTAHRLARYVHPVIGRAYADPAQMKPHPAPVLAAVAELHAAPETCVLVGDTPSDIDAAHAARVPAIGYANKPGKQTRLAEADAIITSMEELVTALAVEEL</sequence>
<dbReference type="EMBL" id="JBHTMP010000022">
    <property type="protein sequence ID" value="MFD1322602.1"/>
    <property type="molecule type" value="Genomic_DNA"/>
</dbReference>
<name>A0ABW3YDR3_9ACTN</name>
<reference evidence="2" key="1">
    <citation type="journal article" date="2019" name="Int. J. Syst. Evol. Microbiol.">
        <title>The Global Catalogue of Microorganisms (GCM) 10K type strain sequencing project: providing services to taxonomists for standard genome sequencing and annotation.</title>
        <authorList>
            <consortium name="The Broad Institute Genomics Platform"/>
            <consortium name="The Broad Institute Genome Sequencing Center for Infectious Disease"/>
            <person name="Wu L."/>
            <person name="Ma J."/>
        </authorList>
    </citation>
    <scope>NUCLEOTIDE SEQUENCE [LARGE SCALE GENOMIC DNA]</scope>
    <source>
        <strain evidence="2">JCM 31037</strain>
    </source>
</reference>
<dbReference type="PANTHER" id="PTHR43434:SF1">
    <property type="entry name" value="PHOSPHOGLYCOLATE PHOSPHATASE"/>
    <property type="match status" value="1"/>
</dbReference>
<dbReference type="InterPro" id="IPR006439">
    <property type="entry name" value="HAD-SF_hydro_IA"/>
</dbReference>
<dbReference type="InterPro" id="IPR050155">
    <property type="entry name" value="HAD-like_hydrolase_sf"/>
</dbReference>
<protein>
    <submittedName>
        <fullName evidence="1">HAD family hydrolase</fullName>
        <ecNumber evidence="1">3.-.-.-</ecNumber>
    </submittedName>
</protein>
<dbReference type="RefSeq" id="WP_377571760.1">
    <property type="nucleotide sequence ID" value="NZ_JBHTMP010000022.1"/>
</dbReference>
<keyword evidence="2" id="KW-1185">Reference proteome</keyword>
<dbReference type="PANTHER" id="PTHR43434">
    <property type="entry name" value="PHOSPHOGLYCOLATE PHOSPHATASE"/>
    <property type="match status" value="1"/>
</dbReference>
<dbReference type="Gene3D" id="3.40.50.1000">
    <property type="entry name" value="HAD superfamily/HAD-like"/>
    <property type="match status" value="1"/>
</dbReference>
<dbReference type="Pfam" id="PF13419">
    <property type="entry name" value="HAD_2"/>
    <property type="match status" value="1"/>
</dbReference>
<organism evidence="1 2">
    <name type="scientific">Micromonospora sonneratiae</name>
    <dbReference type="NCBI Taxonomy" id="1184706"/>
    <lineage>
        <taxon>Bacteria</taxon>
        <taxon>Bacillati</taxon>
        <taxon>Actinomycetota</taxon>
        <taxon>Actinomycetes</taxon>
        <taxon>Micromonosporales</taxon>
        <taxon>Micromonosporaceae</taxon>
        <taxon>Micromonospora</taxon>
    </lineage>
</organism>
<dbReference type="InterPro" id="IPR036412">
    <property type="entry name" value="HAD-like_sf"/>
</dbReference>
<dbReference type="InterPro" id="IPR023214">
    <property type="entry name" value="HAD_sf"/>
</dbReference>
<proteinExistence type="predicted"/>
<evidence type="ECO:0000313" key="1">
    <source>
        <dbReference type="EMBL" id="MFD1322602.1"/>
    </source>
</evidence>
<evidence type="ECO:0000313" key="2">
    <source>
        <dbReference type="Proteomes" id="UP001597260"/>
    </source>
</evidence>
<dbReference type="Proteomes" id="UP001597260">
    <property type="component" value="Unassembled WGS sequence"/>
</dbReference>
<dbReference type="EC" id="3.-.-.-" evidence="1"/>
<comment type="caution">
    <text evidence="1">The sequence shown here is derived from an EMBL/GenBank/DDBJ whole genome shotgun (WGS) entry which is preliminary data.</text>
</comment>
<dbReference type="SUPFAM" id="SSF56784">
    <property type="entry name" value="HAD-like"/>
    <property type="match status" value="1"/>
</dbReference>
<dbReference type="NCBIfam" id="TIGR01509">
    <property type="entry name" value="HAD-SF-IA-v3"/>
    <property type="match status" value="1"/>
</dbReference>
<gene>
    <name evidence="1" type="ORF">ACFQ4H_16015</name>
</gene>
<accession>A0ABW3YDR3</accession>
<keyword evidence="1" id="KW-0378">Hydrolase</keyword>
<dbReference type="GO" id="GO:0016787">
    <property type="term" value="F:hydrolase activity"/>
    <property type="evidence" value="ECO:0007669"/>
    <property type="project" value="UniProtKB-KW"/>
</dbReference>
<dbReference type="InterPro" id="IPR041492">
    <property type="entry name" value="HAD_2"/>
</dbReference>